<gene>
    <name evidence="3" type="ORF">Tco_0876990</name>
</gene>
<dbReference type="SMART" id="SM00343">
    <property type="entry name" value="ZnF_C2HC"/>
    <property type="match status" value="1"/>
</dbReference>
<keyword evidence="1" id="KW-0863">Zinc-finger</keyword>
<accession>A0ABQ5BZ53</accession>
<dbReference type="InterPro" id="IPR036875">
    <property type="entry name" value="Znf_CCHC_sf"/>
</dbReference>
<feature type="domain" description="CCHC-type" evidence="2">
    <location>
        <begin position="122"/>
        <end position="138"/>
    </location>
</feature>
<evidence type="ECO:0000313" key="4">
    <source>
        <dbReference type="Proteomes" id="UP001151760"/>
    </source>
</evidence>
<comment type="caution">
    <text evidence="3">The sequence shown here is derived from an EMBL/GenBank/DDBJ whole genome shotgun (WGS) entry which is preliminary data.</text>
</comment>
<keyword evidence="1" id="KW-0862">Zinc</keyword>
<reference evidence="3" key="2">
    <citation type="submission" date="2022-01" db="EMBL/GenBank/DDBJ databases">
        <authorList>
            <person name="Yamashiro T."/>
            <person name="Shiraishi A."/>
            <person name="Satake H."/>
            <person name="Nakayama K."/>
        </authorList>
    </citation>
    <scope>NUCLEOTIDE SEQUENCE</scope>
</reference>
<reference evidence="3" key="1">
    <citation type="journal article" date="2022" name="Int. J. Mol. Sci.">
        <title>Draft Genome of Tanacetum Coccineum: Genomic Comparison of Closely Related Tanacetum-Family Plants.</title>
        <authorList>
            <person name="Yamashiro T."/>
            <person name="Shiraishi A."/>
            <person name="Nakayama K."/>
            <person name="Satake H."/>
        </authorList>
    </citation>
    <scope>NUCLEOTIDE SEQUENCE</scope>
</reference>
<dbReference type="EMBL" id="BQNB010013626">
    <property type="protein sequence ID" value="GJT18284.1"/>
    <property type="molecule type" value="Genomic_DNA"/>
</dbReference>
<name>A0ABQ5BZ53_9ASTR</name>
<keyword evidence="1" id="KW-0479">Metal-binding</keyword>
<dbReference type="Proteomes" id="UP001151760">
    <property type="component" value="Unassembled WGS sequence"/>
</dbReference>
<organism evidence="3 4">
    <name type="scientific">Tanacetum coccineum</name>
    <dbReference type="NCBI Taxonomy" id="301880"/>
    <lineage>
        <taxon>Eukaryota</taxon>
        <taxon>Viridiplantae</taxon>
        <taxon>Streptophyta</taxon>
        <taxon>Embryophyta</taxon>
        <taxon>Tracheophyta</taxon>
        <taxon>Spermatophyta</taxon>
        <taxon>Magnoliopsida</taxon>
        <taxon>eudicotyledons</taxon>
        <taxon>Gunneridae</taxon>
        <taxon>Pentapetalae</taxon>
        <taxon>asterids</taxon>
        <taxon>campanulids</taxon>
        <taxon>Asterales</taxon>
        <taxon>Asteraceae</taxon>
        <taxon>Asteroideae</taxon>
        <taxon>Anthemideae</taxon>
        <taxon>Anthemidinae</taxon>
        <taxon>Tanacetum</taxon>
    </lineage>
</organism>
<sequence length="265" mass="29396">MMLEQFTQPNVDPLALMSNVSHQEYYSQSSTTPPSTHVQPHFADKTQLDSGLSPMDNLIENLTNTLALLTQSYKTYLPQTNNQLRTSSNTRNQAIVQDGAAGNGGVQNRVGNANPGQARQIKCYNCNGVGHIVRNCNQPKRPQNSDYFKEKMLLMQAQENGVVLDEEQLLFIVGADDCDAFDSDVDEAPTAQSLFMANLSSTDLVYDEDGPSYDSDIISEVDYMSNSNMIPYDQYVKDNAVLVVQSNVSSVPNDAYMMILNDMHE</sequence>
<proteinExistence type="predicted"/>
<dbReference type="InterPro" id="IPR001878">
    <property type="entry name" value="Znf_CCHC"/>
</dbReference>
<evidence type="ECO:0000259" key="2">
    <source>
        <dbReference type="PROSITE" id="PS50158"/>
    </source>
</evidence>
<evidence type="ECO:0000313" key="3">
    <source>
        <dbReference type="EMBL" id="GJT18284.1"/>
    </source>
</evidence>
<evidence type="ECO:0000256" key="1">
    <source>
        <dbReference type="PROSITE-ProRule" id="PRU00047"/>
    </source>
</evidence>
<dbReference type="SUPFAM" id="SSF57756">
    <property type="entry name" value="Retrovirus zinc finger-like domains"/>
    <property type="match status" value="1"/>
</dbReference>
<protein>
    <submittedName>
        <fullName evidence="3">Retrovirus-related pol polyprotein from transposon TNT 1-94</fullName>
    </submittedName>
</protein>
<dbReference type="Pfam" id="PF00098">
    <property type="entry name" value="zf-CCHC"/>
    <property type="match status" value="1"/>
</dbReference>
<dbReference type="Gene3D" id="4.10.60.10">
    <property type="entry name" value="Zinc finger, CCHC-type"/>
    <property type="match status" value="1"/>
</dbReference>
<keyword evidence="4" id="KW-1185">Reference proteome</keyword>
<dbReference type="PROSITE" id="PS50158">
    <property type="entry name" value="ZF_CCHC"/>
    <property type="match status" value="1"/>
</dbReference>